<proteinExistence type="predicted"/>
<dbReference type="Gene3D" id="2.60.40.1090">
    <property type="entry name" value="Fimbrial-type adhesion domain"/>
    <property type="match status" value="1"/>
</dbReference>
<dbReference type="InterPro" id="IPR000259">
    <property type="entry name" value="Adhesion_dom_fimbrial"/>
</dbReference>
<keyword evidence="1" id="KW-0812">Transmembrane</keyword>
<feature type="domain" description="Fimbrial-type adhesion" evidence="2">
    <location>
        <begin position="56"/>
        <end position="189"/>
    </location>
</feature>
<dbReference type="InterPro" id="IPR050263">
    <property type="entry name" value="Bact_Fimbrial_Adh_Pro"/>
</dbReference>
<dbReference type="InterPro" id="IPR036937">
    <property type="entry name" value="Adhesion_dom_fimbrial_sf"/>
</dbReference>
<dbReference type="PANTHER" id="PTHR33420:SF34">
    <property type="entry name" value="MINOR FIMBRIAL SUBUNIT"/>
    <property type="match status" value="1"/>
</dbReference>
<evidence type="ECO:0000256" key="1">
    <source>
        <dbReference type="SAM" id="Phobius"/>
    </source>
</evidence>
<accession>A0AA36LK98</accession>
<dbReference type="AlphaFoldDB" id="A0AA36LK98"/>
<keyword evidence="1" id="KW-1133">Transmembrane helix</keyword>
<protein>
    <submittedName>
        <fullName evidence="3">Exported pilin protein</fullName>
    </submittedName>
</protein>
<dbReference type="Pfam" id="PF00419">
    <property type="entry name" value="Fimbrial"/>
    <property type="match status" value="1"/>
</dbReference>
<dbReference type="GO" id="GO:0043709">
    <property type="term" value="P:cell adhesion involved in single-species biofilm formation"/>
    <property type="evidence" value="ECO:0007669"/>
    <property type="project" value="TreeGrafter"/>
</dbReference>
<dbReference type="GO" id="GO:0009289">
    <property type="term" value="C:pilus"/>
    <property type="evidence" value="ECO:0007669"/>
    <property type="project" value="InterPro"/>
</dbReference>
<dbReference type="InterPro" id="IPR008966">
    <property type="entry name" value="Adhesion_dom_sf"/>
</dbReference>
<organism evidence="3 4">
    <name type="scientific">Yersinia mollaretii</name>
    <dbReference type="NCBI Taxonomy" id="33060"/>
    <lineage>
        <taxon>Bacteria</taxon>
        <taxon>Pseudomonadati</taxon>
        <taxon>Pseudomonadota</taxon>
        <taxon>Gammaproteobacteria</taxon>
        <taxon>Enterobacterales</taxon>
        <taxon>Yersiniaceae</taxon>
        <taxon>Yersinia</taxon>
    </lineage>
</organism>
<evidence type="ECO:0000259" key="2">
    <source>
        <dbReference type="Pfam" id="PF00419"/>
    </source>
</evidence>
<dbReference type="Proteomes" id="UP000040841">
    <property type="component" value="Unassembled WGS sequence"/>
</dbReference>
<reference evidence="3 4" key="1">
    <citation type="submission" date="2015-03" db="EMBL/GenBank/DDBJ databases">
        <authorList>
            <consortium name="Pathogen Informatics"/>
            <person name="Murphy D."/>
        </authorList>
    </citation>
    <scope>NUCLEOTIDE SEQUENCE [LARGE SCALE GENOMIC DNA]</scope>
    <source>
        <strain evidence="3 4">FE82747</strain>
    </source>
</reference>
<gene>
    <name evidence="3" type="primary">mrfF_1</name>
    <name evidence="3" type="ORF">ERS008502_01213</name>
</gene>
<comment type="caution">
    <text evidence="3">The sequence shown here is derived from an EMBL/GenBank/DDBJ whole genome shotgun (WGS) entry which is preliminary data.</text>
</comment>
<evidence type="ECO:0000313" key="3">
    <source>
        <dbReference type="EMBL" id="CNH74247.1"/>
    </source>
</evidence>
<dbReference type="PANTHER" id="PTHR33420">
    <property type="entry name" value="FIMBRIAL SUBUNIT ELFA-RELATED"/>
    <property type="match status" value="1"/>
</dbReference>
<sequence length="189" mass="20019">MTVVFSSSICRNSVCHNLVCHNTAIRLVPMVMMAFIGATTLFSSSAWALNKVAMVNVTVNIFAAPPCVINSNSMITVDFGDDLLTSRIDGVNYMKPVNYSLNCTAAASNAMKMSIKGDGAALDASYLRTSNTGLGIKLMNSGQPFALNTSLNFTYPTVPVLQAVPIKQTSAALATGLFTAAATMVVEYQ</sequence>
<evidence type="ECO:0000313" key="4">
    <source>
        <dbReference type="Proteomes" id="UP000040841"/>
    </source>
</evidence>
<name>A0AA36LK98_YERMO</name>
<dbReference type="SUPFAM" id="SSF49401">
    <property type="entry name" value="Bacterial adhesins"/>
    <property type="match status" value="1"/>
</dbReference>
<feature type="transmembrane region" description="Helical" evidence="1">
    <location>
        <begin position="27"/>
        <end position="49"/>
    </location>
</feature>
<dbReference type="EMBL" id="CQBM01000002">
    <property type="protein sequence ID" value="CNH74247.1"/>
    <property type="molecule type" value="Genomic_DNA"/>
</dbReference>
<keyword evidence="1" id="KW-0472">Membrane</keyword>